<dbReference type="Proteomes" id="UP000505377">
    <property type="component" value="Chromosome"/>
</dbReference>
<evidence type="ECO:0000256" key="1">
    <source>
        <dbReference type="ARBA" id="ARBA00001927"/>
    </source>
</evidence>
<dbReference type="GO" id="GO:0009055">
    <property type="term" value="F:electron transfer activity"/>
    <property type="evidence" value="ECO:0007669"/>
    <property type="project" value="UniProtKB-UniRule"/>
</dbReference>
<keyword evidence="2 8" id="KW-0813">Transport</keyword>
<dbReference type="SUPFAM" id="SSF54862">
    <property type="entry name" value="4Fe-4S ferredoxins"/>
    <property type="match status" value="1"/>
</dbReference>
<reference evidence="10 11" key="1">
    <citation type="submission" date="2020-05" db="EMBL/GenBank/DDBJ databases">
        <authorList>
            <person name="Mo P."/>
        </authorList>
    </citation>
    <scope>NUCLEOTIDE SEQUENCE [LARGE SCALE GENOMIC DNA]</scope>
    <source>
        <strain evidence="10 11">Gen01</strain>
    </source>
</reference>
<gene>
    <name evidence="10" type="ORF">HOP40_21410</name>
</gene>
<evidence type="ECO:0000259" key="9">
    <source>
        <dbReference type="PROSITE" id="PS51379"/>
    </source>
</evidence>
<dbReference type="InterPro" id="IPR051269">
    <property type="entry name" value="Fe-S_cluster_ET"/>
</dbReference>
<dbReference type="InterPro" id="IPR001080">
    <property type="entry name" value="3Fe4S_ferredoxin"/>
</dbReference>
<keyword evidence="4 8" id="KW-0249">Electron transport</keyword>
<dbReference type="GO" id="GO:0051538">
    <property type="term" value="F:3 iron, 4 sulfur cluster binding"/>
    <property type="evidence" value="ECO:0007669"/>
    <property type="project" value="UniProtKB-KW"/>
</dbReference>
<evidence type="ECO:0000313" key="11">
    <source>
        <dbReference type="Proteomes" id="UP000505377"/>
    </source>
</evidence>
<evidence type="ECO:0000256" key="3">
    <source>
        <dbReference type="ARBA" id="ARBA00022723"/>
    </source>
</evidence>
<organism evidence="10 11">
    <name type="scientific">Pseudonocardia broussonetiae</name>
    <dbReference type="NCBI Taxonomy" id="2736640"/>
    <lineage>
        <taxon>Bacteria</taxon>
        <taxon>Bacillati</taxon>
        <taxon>Actinomycetota</taxon>
        <taxon>Actinomycetes</taxon>
        <taxon>Pseudonocardiales</taxon>
        <taxon>Pseudonocardiaceae</taxon>
        <taxon>Pseudonocardia</taxon>
    </lineage>
</organism>
<dbReference type="KEGG" id="pbro:HOP40_21410"/>
<sequence length="67" mass="7457">MKVVVNRGRCTGIGICESVSPDYFEVGDDGALRQFREFVDAEHRDEVEEAVRSCPAAALTIVDRLEE</sequence>
<evidence type="ECO:0000256" key="6">
    <source>
        <dbReference type="ARBA" id="ARBA00023014"/>
    </source>
</evidence>
<keyword evidence="6 8" id="KW-0411">Iron-sulfur</keyword>
<keyword evidence="7" id="KW-0003">3Fe-4S</keyword>
<evidence type="ECO:0000256" key="7">
    <source>
        <dbReference type="ARBA" id="ARBA00023291"/>
    </source>
</evidence>
<dbReference type="Pfam" id="PF13459">
    <property type="entry name" value="Fer4_15"/>
    <property type="match status" value="1"/>
</dbReference>
<keyword evidence="5 8" id="KW-0408">Iron</keyword>
<evidence type="ECO:0000256" key="8">
    <source>
        <dbReference type="RuleBase" id="RU368020"/>
    </source>
</evidence>
<evidence type="ECO:0000256" key="2">
    <source>
        <dbReference type="ARBA" id="ARBA00022448"/>
    </source>
</evidence>
<accession>A0A6M6JN43</accession>
<evidence type="ECO:0000256" key="5">
    <source>
        <dbReference type="ARBA" id="ARBA00023004"/>
    </source>
</evidence>
<feature type="domain" description="4Fe-4S ferredoxin-type" evidence="9">
    <location>
        <begin position="1"/>
        <end position="29"/>
    </location>
</feature>
<dbReference type="PANTHER" id="PTHR36923:SF3">
    <property type="entry name" value="FERREDOXIN"/>
    <property type="match status" value="1"/>
</dbReference>
<dbReference type="InterPro" id="IPR017896">
    <property type="entry name" value="4Fe4S_Fe-S-bd"/>
</dbReference>
<dbReference type="RefSeq" id="WP_172161315.1">
    <property type="nucleotide sequence ID" value="NZ_CP053564.1"/>
</dbReference>
<dbReference type="EMBL" id="CP053564">
    <property type="protein sequence ID" value="QJY48042.1"/>
    <property type="molecule type" value="Genomic_DNA"/>
</dbReference>
<keyword evidence="11" id="KW-1185">Reference proteome</keyword>
<proteinExistence type="predicted"/>
<evidence type="ECO:0000256" key="4">
    <source>
        <dbReference type="ARBA" id="ARBA00022982"/>
    </source>
</evidence>
<dbReference type="PRINTS" id="PR00352">
    <property type="entry name" value="3FE4SFRDOXIN"/>
</dbReference>
<protein>
    <recommendedName>
        <fullName evidence="8">Ferredoxin</fullName>
    </recommendedName>
</protein>
<dbReference type="Gene3D" id="3.30.70.20">
    <property type="match status" value="1"/>
</dbReference>
<dbReference type="PANTHER" id="PTHR36923">
    <property type="entry name" value="FERREDOXIN"/>
    <property type="match status" value="1"/>
</dbReference>
<comment type="function">
    <text evidence="8">Ferredoxins are iron-sulfur proteins that transfer electrons in a wide variety of metabolic reactions.</text>
</comment>
<name>A0A6M6JN43_9PSEU</name>
<evidence type="ECO:0000313" key="10">
    <source>
        <dbReference type="EMBL" id="QJY48042.1"/>
    </source>
</evidence>
<dbReference type="GO" id="GO:0005506">
    <property type="term" value="F:iron ion binding"/>
    <property type="evidence" value="ECO:0007669"/>
    <property type="project" value="UniProtKB-UniRule"/>
</dbReference>
<comment type="cofactor">
    <cofactor evidence="1">
        <name>[3Fe-4S] cluster</name>
        <dbReference type="ChEBI" id="CHEBI:21137"/>
    </cofactor>
</comment>
<dbReference type="PROSITE" id="PS51379">
    <property type="entry name" value="4FE4S_FER_2"/>
    <property type="match status" value="1"/>
</dbReference>
<keyword evidence="3 8" id="KW-0479">Metal-binding</keyword>
<dbReference type="AlphaFoldDB" id="A0A6M6JN43"/>